<dbReference type="PANTHER" id="PTHR18957:SF0">
    <property type="entry name" value="CENTLEIN"/>
    <property type="match status" value="1"/>
</dbReference>
<feature type="coiled-coil region" evidence="1">
    <location>
        <begin position="172"/>
        <end position="206"/>
    </location>
</feature>
<dbReference type="InterPro" id="IPR038810">
    <property type="entry name" value="CNTLN"/>
</dbReference>
<dbReference type="Proteomes" id="UP000230750">
    <property type="component" value="Unassembled WGS sequence"/>
</dbReference>
<keyword evidence="1" id="KW-0175">Coiled coil</keyword>
<gene>
    <name evidence="3" type="ORF">BSL78_01971</name>
</gene>
<proteinExistence type="predicted"/>
<feature type="coiled-coil region" evidence="1">
    <location>
        <begin position="35"/>
        <end position="143"/>
    </location>
</feature>
<dbReference type="AlphaFoldDB" id="A0A2G8LLK5"/>
<protein>
    <submittedName>
        <fullName evidence="3">Putative centlein-like</fullName>
    </submittedName>
</protein>
<feature type="compositionally biased region" description="Basic residues" evidence="2">
    <location>
        <begin position="668"/>
        <end position="681"/>
    </location>
</feature>
<dbReference type="GO" id="GO:0005813">
    <property type="term" value="C:centrosome"/>
    <property type="evidence" value="ECO:0007669"/>
    <property type="project" value="TreeGrafter"/>
</dbReference>
<evidence type="ECO:0000256" key="2">
    <source>
        <dbReference type="SAM" id="MobiDB-lite"/>
    </source>
</evidence>
<feature type="compositionally biased region" description="Basic and acidic residues" evidence="2">
    <location>
        <begin position="290"/>
        <end position="300"/>
    </location>
</feature>
<evidence type="ECO:0000256" key="1">
    <source>
        <dbReference type="SAM" id="Coils"/>
    </source>
</evidence>
<sequence length="734" mass="85561">MVLQREKEKNELKDRKVLEILHIKDDRIGELDKILTQQTETNKAAMKRIEEIEKAKTQLEKELEQKVTDIEAVAEEKEELKSETSREAAMRDDKILRLTEENKRLSQENKRLTAVLDQHREELTGIEEKNSMLMDKIKEMEKDIHGIGISAEVAAKEHSMAAVHLGQAEQDAVQWMTRARIAEGELEKLRNKHSELKKSYQETLDHTAQQLHVITQLQTLQAETQTMLKTQENAHLIEASNYQAVNKELQRRYEAVKKSEDTLQKLITEKIEAEENVKVSTSEVGSQVAAEKEEEVRGQMENDNEQPCVERSSWLKQVTSTKSSLTQTDVGQHWRSHDPKLTTDHLISEEALLRKYDQSLSTTKQQEDKSHLERKVEDLQKLLLLKDEEVNQMKLAHQGRLSRLQSLQSANNILKEQIETYEENEKKPPKSKKPQQRAAPKSLQRENSDAVWNELTYYKQRTADLIQEKMRLQEKFDQLQVQTAADASTLEELTQCLQEDKRELHTQMRRMKEMKKHEENERKKLKNLSHEHSQLKAALLESEERQYEVKQRLEETSHETRVLKAECTRLESESTVNQSRVEVLESKVARLKTSLIRMRKKNRLLVAERDETATRKELDEKLNQTLDRMSQILTDGDEEEYTEHNSQSDEDDYPRKQRLAPKMATSTPRKRSASGRRHHRSSTWTSSSREFHSVQKHLTRMARAYEEDHVGETIWKQVSTQTDADQFGGLGIVL</sequence>
<accession>A0A2G8LLK5</accession>
<feature type="region of interest" description="Disordered" evidence="2">
    <location>
        <begin position="421"/>
        <end position="447"/>
    </location>
</feature>
<organism evidence="3 4">
    <name type="scientific">Stichopus japonicus</name>
    <name type="common">Sea cucumber</name>
    <dbReference type="NCBI Taxonomy" id="307972"/>
    <lineage>
        <taxon>Eukaryota</taxon>
        <taxon>Metazoa</taxon>
        <taxon>Echinodermata</taxon>
        <taxon>Eleutherozoa</taxon>
        <taxon>Echinozoa</taxon>
        <taxon>Holothuroidea</taxon>
        <taxon>Aspidochirotacea</taxon>
        <taxon>Aspidochirotida</taxon>
        <taxon>Stichopodidae</taxon>
        <taxon>Apostichopus</taxon>
    </lineage>
</organism>
<dbReference type="EMBL" id="MRZV01000040">
    <property type="protein sequence ID" value="PIK61146.1"/>
    <property type="molecule type" value="Genomic_DNA"/>
</dbReference>
<comment type="caution">
    <text evidence="3">The sequence shown here is derived from an EMBL/GenBank/DDBJ whole genome shotgun (WGS) entry which is preliminary data.</text>
</comment>
<reference evidence="3 4" key="1">
    <citation type="journal article" date="2017" name="PLoS Biol.">
        <title>The sea cucumber genome provides insights into morphological evolution and visceral regeneration.</title>
        <authorList>
            <person name="Zhang X."/>
            <person name="Sun L."/>
            <person name="Yuan J."/>
            <person name="Sun Y."/>
            <person name="Gao Y."/>
            <person name="Zhang L."/>
            <person name="Li S."/>
            <person name="Dai H."/>
            <person name="Hamel J.F."/>
            <person name="Liu C."/>
            <person name="Yu Y."/>
            <person name="Liu S."/>
            <person name="Lin W."/>
            <person name="Guo K."/>
            <person name="Jin S."/>
            <person name="Xu P."/>
            <person name="Storey K.B."/>
            <person name="Huan P."/>
            <person name="Zhang T."/>
            <person name="Zhou Y."/>
            <person name="Zhang J."/>
            <person name="Lin C."/>
            <person name="Li X."/>
            <person name="Xing L."/>
            <person name="Huo D."/>
            <person name="Sun M."/>
            <person name="Wang L."/>
            <person name="Mercier A."/>
            <person name="Li F."/>
            <person name="Yang H."/>
            <person name="Xiang J."/>
        </authorList>
    </citation>
    <scope>NUCLEOTIDE SEQUENCE [LARGE SCALE GENOMIC DNA]</scope>
    <source>
        <strain evidence="3">Shaxun</strain>
        <tissue evidence="3">Muscle</tissue>
    </source>
</reference>
<feature type="region of interest" description="Disordered" evidence="2">
    <location>
        <begin position="282"/>
        <end position="308"/>
    </location>
</feature>
<keyword evidence="4" id="KW-1185">Reference proteome</keyword>
<dbReference type="OrthoDB" id="10011458at2759"/>
<feature type="coiled-coil region" evidence="1">
    <location>
        <begin position="462"/>
        <end position="601"/>
    </location>
</feature>
<evidence type="ECO:0000313" key="3">
    <source>
        <dbReference type="EMBL" id="PIK61146.1"/>
    </source>
</evidence>
<dbReference type="PANTHER" id="PTHR18957">
    <property type="entry name" value="CENTLEIN"/>
    <property type="match status" value="1"/>
</dbReference>
<feature type="region of interest" description="Disordered" evidence="2">
    <location>
        <begin position="633"/>
        <end position="695"/>
    </location>
</feature>
<dbReference type="GO" id="GO:0010457">
    <property type="term" value="P:centriole-centriole cohesion"/>
    <property type="evidence" value="ECO:0007669"/>
    <property type="project" value="TreeGrafter"/>
</dbReference>
<name>A0A2G8LLK5_STIJA</name>
<dbReference type="GO" id="GO:0005814">
    <property type="term" value="C:centriole"/>
    <property type="evidence" value="ECO:0007669"/>
    <property type="project" value="TreeGrafter"/>
</dbReference>
<evidence type="ECO:0000313" key="4">
    <source>
        <dbReference type="Proteomes" id="UP000230750"/>
    </source>
</evidence>